<dbReference type="Proteomes" id="UP000005631">
    <property type="component" value="Chromosome"/>
</dbReference>
<dbReference type="GO" id="GO:0006446">
    <property type="term" value="P:regulation of translational initiation"/>
    <property type="evidence" value="ECO:0007669"/>
    <property type="project" value="TreeGrafter"/>
</dbReference>
<dbReference type="InterPro" id="IPR036956">
    <property type="entry name" value="Impact_N_sf"/>
</dbReference>
<comment type="similarity">
    <text evidence="1">Belongs to the IMPACT family.</text>
</comment>
<accession>G8R3C7</accession>
<dbReference type="Gene3D" id="3.30.230.30">
    <property type="entry name" value="Impact, N-terminal domain"/>
    <property type="match status" value="1"/>
</dbReference>
<evidence type="ECO:0000313" key="4">
    <source>
        <dbReference type="Proteomes" id="UP000005631"/>
    </source>
</evidence>
<feature type="domain" description="Impact N-terminal" evidence="2">
    <location>
        <begin position="26"/>
        <end position="130"/>
    </location>
</feature>
<dbReference type="PANTHER" id="PTHR16301">
    <property type="entry name" value="IMPACT-RELATED"/>
    <property type="match status" value="1"/>
</dbReference>
<dbReference type="GO" id="GO:0005737">
    <property type="term" value="C:cytoplasm"/>
    <property type="evidence" value="ECO:0007669"/>
    <property type="project" value="TreeGrafter"/>
</dbReference>
<dbReference type="PANTHER" id="PTHR16301:SF20">
    <property type="entry name" value="IMPACT FAMILY MEMBER YIGZ"/>
    <property type="match status" value="1"/>
</dbReference>
<evidence type="ECO:0000313" key="3">
    <source>
        <dbReference type="EMBL" id="AEV31948.1"/>
    </source>
</evidence>
<dbReference type="PATRIC" id="fig|926562.3.peg.951"/>
<dbReference type="InterPro" id="IPR020568">
    <property type="entry name" value="Ribosomal_Su5_D2-typ_SF"/>
</dbReference>
<dbReference type="SUPFAM" id="SSF54211">
    <property type="entry name" value="Ribosomal protein S5 domain 2-like"/>
    <property type="match status" value="1"/>
</dbReference>
<dbReference type="InterPro" id="IPR001498">
    <property type="entry name" value="Impact_N"/>
</dbReference>
<dbReference type="InterPro" id="IPR023582">
    <property type="entry name" value="Impact"/>
</dbReference>
<reference evidence="3 4" key="1">
    <citation type="journal article" date="2012" name="Stand. Genomic Sci.">
        <title>Genome sequence of the orange-pigmented seawater bacterium Owenweeksia hongkongensis type strain (UST20020801(T)).</title>
        <authorList>
            <person name="Riedel T."/>
            <person name="Held B."/>
            <person name="Nolan M."/>
            <person name="Lucas S."/>
            <person name="Lapidus A."/>
            <person name="Tice H."/>
            <person name="Del Rio T.G."/>
            <person name="Cheng J.F."/>
            <person name="Han C."/>
            <person name="Tapia R."/>
            <person name="Goodwin L.A."/>
            <person name="Pitluck S."/>
            <person name="Liolios K."/>
            <person name="Mavromatis K."/>
            <person name="Pagani I."/>
            <person name="Ivanova N."/>
            <person name="Mikhailova N."/>
            <person name="Pati A."/>
            <person name="Chen A."/>
            <person name="Palaniappan K."/>
            <person name="Rohde M."/>
            <person name="Tindall B.J."/>
            <person name="Detter J.C."/>
            <person name="Goker M."/>
            <person name="Woyke T."/>
            <person name="Bristow J."/>
            <person name="Eisen J.A."/>
            <person name="Markowitz V."/>
            <person name="Hugenholtz P."/>
            <person name="Klenk H.P."/>
            <person name="Kyrpides N.C."/>
        </authorList>
    </citation>
    <scope>NUCLEOTIDE SEQUENCE</scope>
    <source>
        <strain evidence="4">DSM 17368 / JCM 12287 / NRRL B-23963</strain>
    </source>
</reference>
<dbReference type="EMBL" id="CP003156">
    <property type="protein sequence ID" value="AEV31948.1"/>
    <property type="molecule type" value="Genomic_DNA"/>
</dbReference>
<dbReference type="OrthoDB" id="9813771at2"/>
<keyword evidence="4" id="KW-1185">Reference proteome</keyword>
<sequence length="208" mass="23655">MHQQEAIHTDNFRTIYTTGEGLYKEKGSKFIGYAFPANTVEEAMEHVNALKVKYHDARHYCFAYRINPTQPQVRANDDGEPSNSAGMPIYNQLLSADLWNVIVVVVRYFGGTKLGVSGLINAYKEGAVESLKDVKIETEYLTEEVEIEFDYPLMNDVMRLIKELEVSIIEEKMGISAGYILGIRKSNHTLLMKRLEQIHGVKIHKNIS</sequence>
<dbReference type="STRING" id="926562.Oweho_0938"/>
<dbReference type="HOGENOM" id="CLU_083552_1_0_10"/>
<evidence type="ECO:0000256" key="1">
    <source>
        <dbReference type="ARBA" id="ARBA00007665"/>
    </source>
</evidence>
<dbReference type="Pfam" id="PF01205">
    <property type="entry name" value="Impact_N"/>
    <property type="match status" value="1"/>
</dbReference>
<dbReference type="KEGG" id="oho:Oweho_0938"/>
<evidence type="ECO:0000259" key="2">
    <source>
        <dbReference type="Pfam" id="PF01205"/>
    </source>
</evidence>
<name>G8R3C7_OWEHD</name>
<dbReference type="eggNOG" id="COG1739">
    <property type="taxonomic scope" value="Bacteria"/>
</dbReference>
<dbReference type="AlphaFoldDB" id="G8R3C7"/>
<organism evidence="3 4">
    <name type="scientific">Owenweeksia hongkongensis (strain DSM 17368 / CIP 108786 / JCM 12287 / NRRL B-23963 / UST20020801)</name>
    <dbReference type="NCBI Taxonomy" id="926562"/>
    <lineage>
        <taxon>Bacteria</taxon>
        <taxon>Pseudomonadati</taxon>
        <taxon>Bacteroidota</taxon>
        <taxon>Flavobacteriia</taxon>
        <taxon>Flavobacteriales</taxon>
        <taxon>Owenweeksiaceae</taxon>
        <taxon>Owenweeksia</taxon>
    </lineage>
</organism>
<protein>
    <recommendedName>
        <fullName evidence="2">Impact N-terminal domain-containing protein</fullName>
    </recommendedName>
</protein>
<dbReference type="RefSeq" id="WP_014201309.1">
    <property type="nucleotide sequence ID" value="NC_016599.1"/>
</dbReference>
<gene>
    <name evidence="3" type="ordered locus">Oweho_0938</name>
</gene>
<proteinExistence type="inferred from homology"/>